<organism evidence="9 10">
    <name type="scientific">Octopus sinensis</name>
    <name type="common">East Asian common octopus</name>
    <dbReference type="NCBI Taxonomy" id="2607531"/>
    <lineage>
        <taxon>Eukaryota</taxon>
        <taxon>Metazoa</taxon>
        <taxon>Spiralia</taxon>
        <taxon>Lophotrochozoa</taxon>
        <taxon>Mollusca</taxon>
        <taxon>Cephalopoda</taxon>
        <taxon>Coleoidea</taxon>
        <taxon>Octopodiformes</taxon>
        <taxon>Octopoda</taxon>
        <taxon>Incirrata</taxon>
        <taxon>Octopodidae</taxon>
        <taxon>Octopus</taxon>
    </lineage>
</organism>
<keyword evidence="5 6" id="KW-0131">Cell cycle</keyword>
<keyword evidence="3 6" id="KW-0227">DNA damage</keyword>
<dbReference type="PANTHER" id="PTHR13220:SF11">
    <property type="entry name" value="TIMELESS-INTERACTING PROTEIN"/>
    <property type="match status" value="1"/>
</dbReference>
<comment type="function">
    <text evidence="6">Plays an important role in the control of DNA replication and the maintenance of replication fork stability.</text>
</comment>
<dbReference type="GO" id="GO:0003677">
    <property type="term" value="F:DNA binding"/>
    <property type="evidence" value="ECO:0007669"/>
    <property type="project" value="TreeGrafter"/>
</dbReference>
<feature type="compositionally biased region" description="Acidic residues" evidence="7">
    <location>
        <begin position="159"/>
        <end position="168"/>
    </location>
</feature>
<dbReference type="RefSeq" id="XP_036363810.1">
    <property type="nucleotide sequence ID" value="XM_036507917.1"/>
</dbReference>
<dbReference type="PANTHER" id="PTHR13220">
    <property type="entry name" value="TIMELESS INTERACTING-RELATED"/>
    <property type="match status" value="1"/>
</dbReference>
<reference evidence="10" key="1">
    <citation type="submission" date="2025-08" db="UniProtKB">
        <authorList>
            <consortium name="RefSeq"/>
        </authorList>
    </citation>
    <scope>IDENTIFICATION</scope>
</reference>
<comment type="similarity">
    <text evidence="2 6">Belongs to the CSM3 family.</text>
</comment>
<feature type="region of interest" description="Disordered" evidence="7">
    <location>
        <begin position="159"/>
        <end position="179"/>
    </location>
</feature>
<evidence type="ECO:0000256" key="3">
    <source>
        <dbReference type="ARBA" id="ARBA00022763"/>
    </source>
</evidence>
<feature type="compositionally biased region" description="Polar residues" evidence="7">
    <location>
        <begin position="337"/>
        <end position="350"/>
    </location>
</feature>
<feature type="compositionally biased region" description="Basic and acidic residues" evidence="7">
    <location>
        <begin position="306"/>
        <end position="315"/>
    </location>
</feature>
<feature type="compositionally biased region" description="Acidic residues" evidence="7">
    <location>
        <begin position="31"/>
        <end position="43"/>
    </location>
</feature>
<comment type="subcellular location">
    <subcellularLocation>
        <location evidence="1 6">Nucleus</location>
    </subcellularLocation>
</comment>
<evidence type="ECO:0000256" key="2">
    <source>
        <dbReference type="ARBA" id="ARBA00006075"/>
    </source>
</evidence>
<proteinExistence type="inferred from homology"/>
<dbReference type="Pfam" id="PF07962">
    <property type="entry name" value="Swi3"/>
    <property type="match status" value="1"/>
</dbReference>
<gene>
    <name evidence="10" type="primary">LOC115218083</name>
</gene>
<dbReference type="GO" id="GO:0043111">
    <property type="term" value="P:replication fork arrest"/>
    <property type="evidence" value="ECO:0007669"/>
    <property type="project" value="TreeGrafter"/>
</dbReference>
<feature type="region of interest" description="Disordered" evidence="7">
    <location>
        <begin position="258"/>
        <end position="376"/>
    </location>
</feature>
<feature type="compositionally biased region" description="Low complexity" evidence="7">
    <location>
        <begin position="195"/>
        <end position="224"/>
    </location>
</feature>
<feature type="region of interest" description="Disordered" evidence="7">
    <location>
        <begin position="193"/>
        <end position="230"/>
    </location>
</feature>
<evidence type="ECO:0000259" key="8">
    <source>
        <dbReference type="Pfam" id="PF07962"/>
    </source>
</evidence>
<feature type="compositionally biased region" description="Polar residues" evidence="7">
    <location>
        <begin position="260"/>
        <end position="305"/>
    </location>
</feature>
<feature type="domain" description="Chromosome segregation in meiosis protein 3" evidence="8">
    <location>
        <begin position="68"/>
        <end position="149"/>
    </location>
</feature>
<dbReference type="GO" id="GO:0031298">
    <property type="term" value="C:replication fork protection complex"/>
    <property type="evidence" value="ECO:0007669"/>
    <property type="project" value="TreeGrafter"/>
</dbReference>
<dbReference type="AlphaFoldDB" id="A0A7E6F962"/>
<evidence type="ECO:0000256" key="4">
    <source>
        <dbReference type="ARBA" id="ARBA00023242"/>
    </source>
</evidence>
<dbReference type="InterPro" id="IPR012923">
    <property type="entry name" value="Csm3"/>
</dbReference>
<evidence type="ECO:0000256" key="5">
    <source>
        <dbReference type="ARBA" id="ARBA00023306"/>
    </source>
</evidence>
<dbReference type="GO" id="GO:0031297">
    <property type="term" value="P:replication fork processing"/>
    <property type="evidence" value="ECO:0007669"/>
    <property type="project" value="UniProtKB-UniRule"/>
</dbReference>
<accession>A0A7E6F962</accession>
<protein>
    <recommendedName>
        <fullName evidence="6">TIMELESS-interacting protein</fullName>
    </recommendedName>
</protein>
<dbReference type="InterPro" id="IPR040038">
    <property type="entry name" value="TIPIN/Csm3/Swi3"/>
</dbReference>
<feature type="region of interest" description="Disordered" evidence="7">
    <location>
        <begin position="1"/>
        <end position="44"/>
    </location>
</feature>
<evidence type="ECO:0000313" key="9">
    <source>
        <dbReference type="Proteomes" id="UP000515154"/>
    </source>
</evidence>
<keyword evidence="9" id="KW-1185">Reference proteome</keyword>
<keyword evidence="4 6" id="KW-0539">Nucleus</keyword>
<dbReference type="GO" id="GO:0006974">
    <property type="term" value="P:DNA damage response"/>
    <property type="evidence" value="ECO:0007669"/>
    <property type="project" value="UniProtKB-KW"/>
</dbReference>
<name>A0A7E6F962_9MOLL</name>
<sequence>MESVGLEMDDIFGSTEEQGAENEDIGALQNNEEEEAADAEDENTFNANINKKLAKGATKKVVRNPQPKLNDARLSGERGIAILPKLFKDVTFKGNGHEAKDLDKILKILEHWAHRLFPQMKFSDCLQRIEKIGSKKSVQSCIKRIRLDMPVLDDDFVSNQVDDEDEDGNPNNTTNAVQMDEVTAAEAAWDEMMRSPNNNNNNNSVSSTSYLTSPPSGFSTPSTTNRPPSQVTVLSAEMKEKIAKNKQLALEKRAARLAANQNTPQRQNTSQNEEITAGSQKTSNNQDSSFTGTPTPSDHSLANPDNQDHLQEVSPRKTLSQEDGDSFKKTNCGLNGKTEQTPGSVGNSSNESDESLVGTDRIVDDNRTEIYSSSNLNQSTVKESDVCQSVADMDQSTVKENDVCQGVTDMDQSTVKENDVCQGVTNMDQSTVKENDVCQSVTDMDQSTVKENDVHQDVTDMDQSTVKENDVRQGVKNMDQSTVKENVCLGVTDMDQSAVKENDVHQSVTDMDQSAVKENDVQQSVTDMHRSTVKENDVCLRDKC</sequence>
<evidence type="ECO:0000256" key="7">
    <source>
        <dbReference type="SAM" id="MobiDB-lite"/>
    </source>
</evidence>
<dbReference type="GO" id="GO:0000076">
    <property type="term" value="P:DNA replication checkpoint signaling"/>
    <property type="evidence" value="ECO:0007669"/>
    <property type="project" value="UniProtKB-UniRule"/>
</dbReference>
<dbReference type="Proteomes" id="UP000515154">
    <property type="component" value="Linkage group LG12"/>
</dbReference>
<evidence type="ECO:0000256" key="6">
    <source>
        <dbReference type="RuleBase" id="RU366049"/>
    </source>
</evidence>
<evidence type="ECO:0000256" key="1">
    <source>
        <dbReference type="ARBA" id="ARBA00004123"/>
    </source>
</evidence>
<evidence type="ECO:0000313" key="10">
    <source>
        <dbReference type="RefSeq" id="XP_036363810.1"/>
    </source>
</evidence>